<organism evidence="4 6">
    <name type="scientific">Polaribacter dokdonensis DSW-5</name>
    <dbReference type="NCBI Taxonomy" id="1300348"/>
    <lineage>
        <taxon>Bacteria</taxon>
        <taxon>Pseudomonadati</taxon>
        <taxon>Bacteroidota</taxon>
        <taxon>Flavobacteriia</taxon>
        <taxon>Flavobacteriales</taxon>
        <taxon>Flavobacteriaceae</taxon>
    </lineage>
</organism>
<name>A0A0M9CHU2_9FLAO</name>
<keyword evidence="2" id="KW-0732">Signal</keyword>
<dbReference type="PANTHER" id="PTHR47245">
    <property type="entry name" value="PEPTIDYLPROLYL ISOMERASE"/>
    <property type="match status" value="1"/>
</dbReference>
<dbReference type="SUPFAM" id="SSF54534">
    <property type="entry name" value="FKBP-like"/>
    <property type="match status" value="2"/>
</dbReference>
<accession>A0A0M9CHU2</accession>
<dbReference type="Proteomes" id="UP000037716">
    <property type="component" value="Unassembled WGS sequence"/>
</dbReference>
<evidence type="ECO:0000313" key="7">
    <source>
        <dbReference type="Proteomes" id="UP000183071"/>
    </source>
</evidence>
<dbReference type="EMBL" id="LGBR01000001">
    <property type="protein sequence ID" value="KOY52255.1"/>
    <property type="molecule type" value="Genomic_DNA"/>
</dbReference>
<dbReference type="RefSeq" id="WP_053974372.1">
    <property type="nucleotide sequence ID" value="NZ_FNUE01000002.1"/>
</dbReference>
<dbReference type="InterPro" id="IPR046357">
    <property type="entry name" value="PPIase_dom_sf"/>
</dbReference>
<protein>
    <submittedName>
        <fullName evidence="5">Peptidyl-prolyl cis-trans isomerase SurA</fullName>
    </submittedName>
    <submittedName>
        <fullName evidence="4">Peptidylprolyl isomerase</fullName>
    </submittedName>
</protein>
<gene>
    <name evidence="4" type="ORF">I602_1815</name>
    <name evidence="5" type="ORF">SAMN05444353_1584</name>
</gene>
<dbReference type="AlphaFoldDB" id="A0A0M9CHU2"/>
<dbReference type="EMBL" id="FNUE01000002">
    <property type="protein sequence ID" value="SEE42032.1"/>
    <property type="molecule type" value="Genomic_DNA"/>
</dbReference>
<keyword evidence="1" id="KW-0697">Rotamase</keyword>
<sequence>MKKLILLFLMGLTSVITAQKKDKVLITIDDEQIMVSEFKRVYEKNLDAIDNEEAKDLEKNLDLFINYKLKVKEAYSIKLDTLSSYVKEMKTYRNQLAAPYMQDSAYVSLLVKDAYFRTKNEVKAKHILIRTPKAATPKDTLEAYQKIMKIRNRILKGEDFEKVAEEVSEDESARADAKSGRVGNRGNLGYFSAFKMVYPFENAAYNTKKDDVSMPFRTRFGYHILKVDGFRPSRGEVEVAHILITDKTAKGEEVINTVYNRLEKDEQFKMLARKYSDDTGSKSKGGKLRRFGSGVMVQPFDEVAFSLTKEGEYSKPFRTRFGWHIIQLIKKHPVQSFDEMKKELTGKIRSSDRLQLSEKAVVNKLKKEYKIEEFSEAKEIFNVVNLRNIAIDSLQMKILEINEKSYTQADFVKYIKRRNNKPVFDLFNDFKDQEILEYYKNNLEKTEPDFAHILQEYEDGLLLFELMQRKIWDKASKDTLGLKNYYSSNLKKYNNKELNKIKGEVMNDYQNHLEQLWITDLRNKTAIEVNKKQLKKLIKYYRKD</sequence>
<feature type="signal peptide" evidence="2">
    <location>
        <begin position="1"/>
        <end position="18"/>
    </location>
</feature>
<feature type="chain" id="PRO_5007778523" evidence="2">
    <location>
        <begin position="19"/>
        <end position="544"/>
    </location>
</feature>
<dbReference type="Proteomes" id="UP000183071">
    <property type="component" value="Unassembled WGS sequence"/>
</dbReference>
<dbReference type="PROSITE" id="PS50198">
    <property type="entry name" value="PPIC_PPIASE_2"/>
    <property type="match status" value="2"/>
</dbReference>
<dbReference type="STRING" id="1300348.I602_1815"/>
<reference evidence="5 7" key="2">
    <citation type="submission" date="2016-10" db="EMBL/GenBank/DDBJ databases">
        <authorList>
            <person name="Varghese N."/>
            <person name="Submissions S."/>
        </authorList>
    </citation>
    <scope>NUCLEOTIDE SEQUENCE [LARGE SCALE GENOMIC DNA]</scope>
    <source>
        <strain evidence="5 7">DSW-5</strain>
    </source>
</reference>
<dbReference type="Pfam" id="PF00639">
    <property type="entry name" value="Rotamase"/>
    <property type="match status" value="2"/>
</dbReference>
<evidence type="ECO:0000313" key="4">
    <source>
        <dbReference type="EMBL" id="KOY52255.1"/>
    </source>
</evidence>
<evidence type="ECO:0000256" key="1">
    <source>
        <dbReference type="PROSITE-ProRule" id="PRU00278"/>
    </source>
</evidence>
<evidence type="ECO:0000259" key="3">
    <source>
        <dbReference type="PROSITE" id="PS50198"/>
    </source>
</evidence>
<dbReference type="InterPro" id="IPR050245">
    <property type="entry name" value="PrsA_foldase"/>
</dbReference>
<feature type="domain" description="PpiC" evidence="3">
    <location>
        <begin position="119"/>
        <end position="229"/>
    </location>
</feature>
<dbReference type="Gene3D" id="3.10.50.40">
    <property type="match status" value="2"/>
</dbReference>
<dbReference type="OrthoDB" id="14196at2"/>
<comment type="caution">
    <text evidence="4">The sequence shown here is derived from an EMBL/GenBank/DDBJ whole genome shotgun (WGS) entry which is preliminary data.</text>
</comment>
<evidence type="ECO:0000313" key="6">
    <source>
        <dbReference type="Proteomes" id="UP000037716"/>
    </source>
</evidence>
<feature type="domain" description="PpiC" evidence="3">
    <location>
        <begin position="234"/>
        <end position="330"/>
    </location>
</feature>
<dbReference type="GO" id="GO:0003755">
    <property type="term" value="F:peptidyl-prolyl cis-trans isomerase activity"/>
    <property type="evidence" value="ECO:0007669"/>
    <property type="project" value="UniProtKB-KW"/>
</dbReference>
<dbReference type="PANTHER" id="PTHR47245:SF2">
    <property type="entry name" value="PEPTIDYL-PROLYL CIS-TRANS ISOMERASE HP_0175-RELATED"/>
    <property type="match status" value="1"/>
</dbReference>
<dbReference type="InterPro" id="IPR000297">
    <property type="entry name" value="PPIase_PpiC"/>
</dbReference>
<evidence type="ECO:0000256" key="2">
    <source>
        <dbReference type="SAM" id="SignalP"/>
    </source>
</evidence>
<keyword evidence="1 4" id="KW-0413">Isomerase</keyword>
<reference evidence="4 6" key="1">
    <citation type="submission" date="2015-07" db="EMBL/GenBank/DDBJ databases">
        <title>Genome of Polaribacter dokdonenesis DSW-5, isolated from seawater off Dokdo in Korea.</title>
        <authorList>
            <person name="Yoon K."/>
            <person name="Song J.Y."/>
            <person name="Kim J.F."/>
        </authorList>
    </citation>
    <scope>NUCLEOTIDE SEQUENCE [LARGE SCALE GENOMIC DNA]</scope>
    <source>
        <strain evidence="4 6">DSW-5</strain>
    </source>
</reference>
<dbReference type="PATRIC" id="fig|1300348.6.peg.1814"/>
<proteinExistence type="predicted"/>
<evidence type="ECO:0000313" key="5">
    <source>
        <dbReference type="EMBL" id="SEE42032.1"/>
    </source>
</evidence>
<keyword evidence="7" id="KW-1185">Reference proteome</keyword>